<evidence type="ECO:0000313" key="1">
    <source>
        <dbReference type="EMBL" id="SVA77533.1"/>
    </source>
</evidence>
<protein>
    <submittedName>
        <fullName evidence="1">Uncharacterized protein</fullName>
    </submittedName>
</protein>
<accession>A0A381YLZ7</accession>
<name>A0A381YLZ7_9ZZZZ</name>
<organism evidence="1">
    <name type="scientific">marine metagenome</name>
    <dbReference type="NCBI Taxonomy" id="408172"/>
    <lineage>
        <taxon>unclassified sequences</taxon>
        <taxon>metagenomes</taxon>
        <taxon>ecological metagenomes</taxon>
    </lineage>
</organism>
<sequence>MYAGLFIVAGLFFVLDPFNWWPIDHLVGKGRTPCQIEDKRPTCTGKVNIFGLKP</sequence>
<reference evidence="1" key="1">
    <citation type="submission" date="2018-05" db="EMBL/GenBank/DDBJ databases">
        <authorList>
            <person name="Lanie J.A."/>
            <person name="Ng W.-L."/>
            <person name="Kazmierczak K.M."/>
            <person name="Andrzejewski T.M."/>
            <person name="Davidsen T.M."/>
            <person name="Wayne K.J."/>
            <person name="Tettelin H."/>
            <person name="Glass J.I."/>
            <person name="Rusch D."/>
            <person name="Podicherti R."/>
            <person name="Tsui H.-C.T."/>
            <person name="Winkler M.E."/>
        </authorList>
    </citation>
    <scope>NUCLEOTIDE SEQUENCE</scope>
</reference>
<dbReference type="AlphaFoldDB" id="A0A381YLZ7"/>
<proteinExistence type="predicted"/>
<gene>
    <name evidence="1" type="ORF">METZ01_LOCUS130387</name>
</gene>
<dbReference type="EMBL" id="UINC01018455">
    <property type="protein sequence ID" value="SVA77533.1"/>
    <property type="molecule type" value="Genomic_DNA"/>
</dbReference>